<feature type="domain" description="Luciferase-like" evidence="5">
    <location>
        <begin position="5"/>
        <end position="251"/>
    </location>
</feature>
<gene>
    <name evidence="6" type="ORF">HMPREF9336_03296</name>
</gene>
<dbReference type="GO" id="GO:0008726">
    <property type="term" value="F:alkanesulfonate monooxygenase activity"/>
    <property type="evidence" value="ECO:0007669"/>
    <property type="project" value="TreeGrafter"/>
</dbReference>
<dbReference type="RefSeq" id="WP_007472192.1">
    <property type="nucleotide sequence ID" value="NZ_KI391953.1"/>
</dbReference>
<proteinExistence type="predicted"/>
<evidence type="ECO:0000313" key="6">
    <source>
        <dbReference type="EMBL" id="EFV11810.1"/>
    </source>
</evidence>
<dbReference type="InterPro" id="IPR050172">
    <property type="entry name" value="SsuD_RutA_monooxygenase"/>
</dbReference>
<accession>E5XUX4</accession>
<dbReference type="InterPro" id="IPR036661">
    <property type="entry name" value="Luciferase-like_sf"/>
</dbReference>
<evidence type="ECO:0000256" key="3">
    <source>
        <dbReference type="ARBA" id="ARBA00023002"/>
    </source>
</evidence>
<dbReference type="SUPFAM" id="SSF51679">
    <property type="entry name" value="Bacterial luciferase-like"/>
    <property type="match status" value="1"/>
</dbReference>
<sequence>MEFCVFVGPNFGATYEDLVHLAQRAEGLGFDGYFVSDHYAAWEGDGLPGPTDAWITLAGLARETARLRLGTLVTAVTFRHAGPLAVAVAQVDAMSGGRVELGLGAGWLQGEHAAYGIPYPSLGERFELLGETLDVLQKFWRTPVGSSFDHEGERLRFQGSPGLPKPVQTPGPPIILGGIGLNKTPRLAALHAREFNLPWAVASDAAAMRERVRAVCEEAGRDPDSMRFSVSVQLGVGRAEHEARARLDPANYKLETLPPAHFAGSPAQAVDWLGQYQALGVERFYIRNPPVPHAARGNLELIAAEVLPQLRGN</sequence>
<organism evidence="6 7">
    <name type="scientific">Segniliparus rugosus (strain ATCC BAA-974 / DSM 45345 / CCUG 50838 / CIP 108380 / JCM 13579 / CDC 945)</name>
    <dbReference type="NCBI Taxonomy" id="679197"/>
    <lineage>
        <taxon>Bacteria</taxon>
        <taxon>Bacillati</taxon>
        <taxon>Actinomycetota</taxon>
        <taxon>Actinomycetes</taxon>
        <taxon>Mycobacteriales</taxon>
        <taxon>Segniliparaceae</taxon>
        <taxon>Segniliparus</taxon>
    </lineage>
</organism>
<evidence type="ECO:0000313" key="7">
    <source>
        <dbReference type="Proteomes" id="UP000004816"/>
    </source>
</evidence>
<keyword evidence="3" id="KW-0560">Oxidoreductase</keyword>
<dbReference type="EMBL" id="ACZI02000001">
    <property type="protein sequence ID" value="EFV11810.1"/>
    <property type="molecule type" value="Genomic_DNA"/>
</dbReference>
<keyword evidence="2" id="KW-0288">FMN</keyword>
<dbReference type="Pfam" id="PF00296">
    <property type="entry name" value="Bac_luciferase"/>
    <property type="match status" value="1"/>
</dbReference>
<reference evidence="6 7" key="1">
    <citation type="journal article" date="2011" name="Stand. Genomic Sci.">
        <title>High quality draft genome sequence of Segniliparus rugosus CDC 945(T)= (ATCC BAA-974(T)).</title>
        <authorList>
            <person name="Earl A.M."/>
            <person name="Desjardins C.A."/>
            <person name="Fitzgerald M.G."/>
            <person name="Arachchi H.M."/>
            <person name="Zeng Q."/>
            <person name="Mehta T."/>
            <person name="Griggs A."/>
            <person name="Birren B.W."/>
            <person name="Toney N.C."/>
            <person name="Carr J."/>
            <person name="Posey J."/>
            <person name="Butler W.R."/>
        </authorList>
    </citation>
    <scope>NUCLEOTIDE SEQUENCE [LARGE SCALE GENOMIC DNA]</scope>
    <source>
        <strain evidence="7">ATCC BAA-974 / DSM 45345 / CCUG 50838 / CIP 108380 / JCM 13579 / CDC 945</strain>
    </source>
</reference>
<name>E5XUX4_SEGRC</name>
<evidence type="ECO:0000256" key="1">
    <source>
        <dbReference type="ARBA" id="ARBA00022630"/>
    </source>
</evidence>
<dbReference type="AlphaFoldDB" id="E5XUX4"/>
<comment type="caution">
    <text evidence="6">The sequence shown here is derived from an EMBL/GenBank/DDBJ whole genome shotgun (WGS) entry which is preliminary data.</text>
</comment>
<evidence type="ECO:0000256" key="4">
    <source>
        <dbReference type="ARBA" id="ARBA00023033"/>
    </source>
</evidence>
<dbReference type="Gene3D" id="3.20.20.30">
    <property type="entry name" value="Luciferase-like domain"/>
    <property type="match status" value="1"/>
</dbReference>
<dbReference type="OrthoDB" id="4029802at2"/>
<keyword evidence="1" id="KW-0285">Flavoprotein</keyword>
<dbReference type="NCBIfam" id="TIGR03560">
    <property type="entry name" value="F420_Rv1855c"/>
    <property type="match status" value="1"/>
</dbReference>
<dbReference type="InterPro" id="IPR011251">
    <property type="entry name" value="Luciferase-like_dom"/>
</dbReference>
<dbReference type="Proteomes" id="UP000004816">
    <property type="component" value="Unassembled WGS sequence"/>
</dbReference>
<dbReference type="STRING" id="679197.HMPREF9336_03296"/>
<dbReference type="PANTHER" id="PTHR42847">
    <property type="entry name" value="ALKANESULFONATE MONOOXYGENASE"/>
    <property type="match status" value="1"/>
</dbReference>
<keyword evidence="7" id="KW-1185">Reference proteome</keyword>
<keyword evidence="4" id="KW-0503">Monooxygenase</keyword>
<evidence type="ECO:0000256" key="2">
    <source>
        <dbReference type="ARBA" id="ARBA00022643"/>
    </source>
</evidence>
<evidence type="ECO:0000259" key="5">
    <source>
        <dbReference type="Pfam" id="PF00296"/>
    </source>
</evidence>
<dbReference type="PANTHER" id="PTHR42847:SF4">
    <property type="entry name" value="ALKANESULFONATE MONOOXYGENASE-RELATED"/>
    <property type="match status" value="1"/>
</dbReference>
<dbReference type="HOGENOM" id="CLU_027853_6_2_11"/>
<dbReference type="eggNOG" id="COG2141">
    <property type="taxonomic scope" value="Bacteria"/>
</dbReference>
<dbReference type="GO" id="GO:0046306">
    <property type="term" value="P:alkanesulfonate catabolic process"/>
    <property type="evidence" value="ECO:0007669"/>
    <property type="project" value="TreeGrafter"/>
</dbReference>
<dbReference type="InterPro" id="IPR019952">
    <property type="entry name" value="F420_OxRdatse_Rv1855c_pred"/>
</dbReference>
<protein>
    <recommendedName>
        <fullName evidence="5">Luciferase-like domain-containing protein</fullName>
    </recommendedName>
</protein>